<evidence type="ECO:0000313" key="1">
    <source>
        <dbReference type="EMBL" id="RON69384.1"/>
    </source>
</evidence>
<dbReference type="AlphaFoldDB" id="A0A423LM62"/>
<dbReference type="Proteomes" id="UP000285757">
    <property type="component" value="Unassembled WGS sequence"/>
</dbReference>
<dbReference type="EMBL" id="MOBU01000006">
    <property type="protein sequence ID" value="RON69384.1"/>
    <property type="molecule type" value="Genomic_DNA"/>
</dbReference>
<evidence type="ECO:0008006" key="3">
    <source>
        <dbReference type="Google" id="ProtNLM"/>
    </source>
</evidence>
<evidence type="ECO:0000313" key="2">
    <source>
        <dbReference type="Proteomes" id="UP000285757"/>
    </source>
</evidence>
<gene>
    <name evidence="1" type="ORF">BK671_08085</name>
</gene>
<sequence length="60" mass="6444">MTVSVSILQLELELGRISMSATADVLVVDGNPLRDLLCLIRKPQSIVGILQERGIKGDAP</sequence>
<dbReference type="GO" id="GO:0016810">
    <property type="term" value="F:hydrolase activity, acting on carbon-nitrogen (but not peptide) bonds"/>
    <property type="evidence" value="ECO:0007669"/>
    <property type="project" value="InterPro"/>
</dbReference>
<dbReference type="Gene3D" id="2.30.40.10">
    <property type="entry name" value="Urease, subunit C, domain 1"/>
    <property type="match status" value="1"/>
</dbReference>
<dbReference type="InterPro" id="IPR011059">
    <property type="entry name" value="Metal-dep_hydrolase_composite"/>
</dbReference>
<comment type="caution">
    <text evidence="1">The sequence shown here is derived from an EMBL/GenBank/DDBJ whole genome shotgun (WGS) entry which is preliminary data.</text>
</comment>
<proteinExistence type="predicted"/>
<accession>A0A423LM62</accession>
<reference evidence="1 2" key="1">
    <citation type="submission" date="2016-10" db="EMBL/GenBank/DDBJ databases">
        <title>Comparative genome analysis of multiple Pseudomonas spp. focuses on biocontrol and plant growth promoting traits.</title>
        <authorList>
            <person name="Tao X.-Y."/>
            <person name="Taylor C.G."/>
        </authorList>
    </citation>
    <scope>NUCLEOTIDE SEQUENCE [LARGE SCALE GENOMIC DNA]</scope>
    <source>
        <strain evidence="1 2">24D3</strain>
    </source>
</reference>
<protein>
    <recommendedName>
        <fullName evidence="3">Amidohydrolase-related domain-containing protein</fullName>
    </recommendedName>
</protein>
<organism evidence="1 2">
    <name type="scientific">Pseudomonas fluorescens</name>
    <dbReference type="NCBI Taxonomy" id="294"/>
    <lineage>
        <taxon>Bacteria</taxon>
        <taxon>Pseudomonadati</taxon>
        <taxon>Pseudomonadota</taxon>
        <taxon>Gammaproteobacteria</taxon>
        <taxon>Pseudomonadales</taxon>
        <taxon>Pseudomonadaceae</taxon>
        <taxon>Pseudomonas</taxon>
    </lineage>
</organism>
<name>A0A423LM62_PSEFL</name>